<dbReference type="RefSeq" id="WP_231516822.1">
    <property type="nucleotide sequence ID" value="NZ_LR735026.1"/>
</dbReference>
<evidence type="ECO:0000259" key="9">
    <source>
        <dbReference type="Pfam" id="PF01385"/>
    </source>
</evidence>
<feature type="domain" description="Transposase putative helix-turn-helix" evidence="11">
    <location>
        <begin position="1"/>
        <end position="46"/>
    </location>
</feature>
<evidence type="ECO:0000256" key="4">
    <source>
        <dbReference type="ARBA" id="ARBA00022723"/>
    </source>
</evidence>
<keyword evidence="7" id="KW-0233">DNA recombination</keyword>
<dbReference type="GO" id="GO:0003677">
    <property type="term" value="F:DNA binding"/>
    <property type="evidence" value="ECO:0007669"/>
    <property type="project" value="UniProtKB-KW"/>
</dbReference>
<dbReference type="Proteomes" id="UP000182190">
    <property type="component" value="Unassembled WGS sequence"/>
</dbReference>
<dbReference type="GO" id="GO:0046872">
    <property type="term" value="F:metal ion binding"/>
    <property type="evidence" value="ECO:0007669"/>
    <property type="project" value="UniProtKB-KW"/>
</dbReference>
<evidence type="ECO:0000256" key="2">
    <source>
        <dbReference type="ARBA" id="ARBA00011044"/>
    </source>
</evidence>
<comment type="caution">
    <text evidence="12">The sequence shown here is derived from an EMBL/GenBank/DDBJ whole genome shotgun (WGS) entry which is preliminary data.</text>
</comment>
<dbReference type="EMBL" id="CZCS02000009">
    <property type="protein sequence ID" value="VXD12565.1"/>
    <property type="molecule type" value="Genomic_DNA"/>
</dbReference>
<evidence type="ECO:0000259" key="11">
    <source>
        <dbReference type="Pfam" id="PF12323"/>
    </source>
</evidence>
<comment type="similarity">
    <text evidence="2">In the N-terminal section; belongs to the transposase 2 family.</text>
</comment>
<evidence type="ECO:0000313" key="13">
    <source>
        <dbReference type="Proteomes" id="UP000182190"/>
    </source>
</evidence>
<protein>
    <submittedName>
        <fullName evidence="12">Transposase</fullName>
    </submittedName>
</protein>
<dbReference type="InterPro" id="IPR001959">
    <property type="entry name" value="Transposase"/>
</dbReference>
<dbReference type="AlphaFoldDB" id="A0A7Z9BN25"/>
<evidence type="ECO:0000256" key="8">
    <source>
        <dbReference type="SAM" id="MobiDB-lite"/>
    </source>
</evidence>
<evidence type="ECO:0000256" key="3">
    <source>
        <dbReference type="ARBA" id="ARBA00022578"/>
    </source>
</evidence>
<evidence type="ECO:0000256" key="6">
    <source>
        <dbReference type="ARBA" id="ARBA00023125"/>
    </source>
</evidence>
<keyword evidence="4" id="KW-0479">Metal-binding</keyword>
<dbReference type="NCBIfam" id="NF040570">
    <property type="entry name" value="guided_TnpB"/>
    <property type="match status" value="1"/>
</dbReference>
<evidence type="ECO:0000259" key="10">
    <source>
        <dbReference type="Pfam" id="PF07282"/>
    </source>
</evidence>
<dbReference type="InterPro" id="IPR051399">
    <property type="entry name" value="RNA-guided_DNA_endo/Transpos"/>
</dbReference>
<proteinExistence type="inferred from homology"/>
<name>A0A7Z9BN25_9CYAN</name>
<dbReference type="Pfam" id="PF12323">
    <property type="entry name" value="HTH_OrfB_IS605"/>
    <property type="match status" value="1"/>
</dbReference>
<feature type="region of interest" description="Disordered" evidence="8">
    <location>
        <begin position="210"/>
        <end position="232"/>
    </location>
</feature>
<dbReference type="GO" id="GO:0032196">
    <property type="term" value="P:transposition"/>
    <property type="evidence" value="ECO:0007669"/>
    <property type="project" value="UniProtKB-KW"/>
</dbReference>
<evidence type="ECO:0000313" key="12">
    <source>
        <dbReference type="EMBL" id="VXD12565.1"/>
    </source>
</evidence>
<dbReference type="PANTHER" id="PTHR30405:SF25">
    <property type="entry name" value="RNA-GUIDED DNA ENDONUCLEASE INSQ-RELATED"/>
    <property type="match status" value="1"/>
</dbReference>
<feature type="domain" description="Cas12f1-like TNB" evidence="10">
    <location>
        <begin position="287"/>
        <end position="354"/>
    </location>
</feature>
<dbReference type="NCBIfam" id="TIGR01766">
    <property type="entry name" value="IS200/IS605 family accessory protein TnpB-like domain"/>
    <property type="match status" value="1"/>
</dbReference>
<keyword evidence="13" id="KW-1185">Reference proteome</keyword>
<accession>A0A7Z9BN25</accession>
<keyword evidence="3" id="KW-0815">Transposition</keyword>
<comment type="similarity">
    <text evidence="1">In the C-terminal section; belongs to the transposase 35 family.</text>
</comment>
<dbReference type="PANTHER" id="PTHR30405">
    <property type="entry name" value="TRANSPOSASE"/>
    <property type="match status" value="1"/>
</dbReference>
<feature type="domain" description="Probable transposase IS891/IS1136/IS1341" evidence="9">
    <location>
        <begin position="167"/>
        <end position="275"/>
    </location>
</feature>
<dbReference type="InterPro" id="IPR021027">
    <property type="entry name" value="Transposase_put_HTH"/>
</dbReference>
<evidence type="ECO:0000256" key="5">
    <source>
        <dbReference type="ARBA" id="ARBA00022833"/>
    </source>
</evidence>
<organism evidence="12 13">
    <name type="scientific">Planktothrix paucivesiculata PCC 9631</name>
    <dbReference type="NCBI Taxonomy" id="671071"/>
    <lineage>
        <taxon>Bacteria</taxon>
        <taxon>Bacillati</taxon>
        <taxon>Cyanobacteriota</taxon>
        <taxon>Cyanophyceae</taxon>
        <taxon>Oscillatoriophycideae</taxon>
        <taxon>Oscillatoriales</taxon>
        <taxon>Microcoleaceae</taxon>
        <taxon>Planktothrix</taxon>
    </lineage>
</organism>
<sequence>MLNVLKVRLYPNKEQEVALVKSFGCCRFVWNYYLEKTNNQYKETGKGLNYCEMAKDLTQLKKLPDYLFLQDATATTLQQSLKNLESAFKNFFQKRARFPKFKSKYKKQSIRYPESCSIKGNGVKLPKLGIVKARIPKTISSRIKSVTVSKASTDKYFAAILFETDDLTLDKNGKISGIDLGLTSLVTVFDGETYRKVDPIKPTRKYAKRLKRRQQSLSRKTKGSNNRKKQVKRVAKVHEKIANIRQDFLHKVSRELVDENQVIVVENLCIKGLARTKLAKSVLDAGFGMLLNFLGYKLEREGGKLIEVDRFFPSTKLCNCCKFKNNSLNLSIREWVCPNCQIYHDRDENAAKNIREEGIRILSTNTVGHTGIEACGEDVRLVGLCTKKHSSVKQESPVERVSLTGECQVSLLPYRGRERRFVNLRKKVRAFSHYELFQ</sequence>
<dbReference type="Pfam" id="PF01385">
    <property type="entry name" value="OrfB_IS605"/>
    <property type="match status" value="1"/>
</dbReference>
<evidence type="ECO:0000256" key="1">
    <source>
        <dbReference type="ARBA" id="ARBA00008761"/>
    </source>
</evidence>
<keyword evidence="5" id="KW-0862">Zinc</keyword>
<gene>
    <name evidence="12" type="ORF">PL9631_1060103</name>
</gene>
<keyword evidence="6" id="KW-0238">DNA-binding</keyword>
<dbReference type="Pfam" id="PF07282">
    <property type="entry name" value="Cas12f1-like_TNB"/>
    <property type="match status" value="1"/>
</dbReference>
<reference evidence="12" key="1">
    <citation type="submission" date="2019-10" db="EMBL/GenBank/DDBJ databases">
        <authorList>
            <consortium name="Genoscope - CEA"/>
            <person name="William W."/>
        </authorList>
    </citation>
    <scope>NUCLEOTIDE SEQUENCE [LARGE SCALE GENOMIC DNA]</scope>
    <source>
        <strain evidence="12">BBR_PRJEB10994</strain>
    </source>
</reference>
<evidence type="ECO:0000256" key="7">
    <source>
        <dbReference type="ARBA" id="ARBA00023172"/>
    </source>
</evidence>
<dbReference type="GO" id="GO:0006310">
    <property type="term" value="P:DNA recombination"/>
    <property type="evidence" value="ECO:0007669"/>
    <property type="project" value="UniProtKB-KW"/>
</dbReference>
<dbReference type="InterPro" id="IPR010095">
    <property type="entry name" value="Cas12f1-like_TNB"/>
</dbReference>